<dbReference type="SUPFAM" id="SSF53335">
    <property type="entry name" value="S-adenosyl-L-methionine-dependent methyltransferases"/>
    <property type="match status" value="1"/>
</dbReference>
<accession>A0A4S8NDC4</accession>
<dbReference type="EMBL" id="STGW01000004">
    <property type="protein sequence ID" value="THV14577.1"/>
    <property type="molecule type" value="Genomic_DNA"/>
</dbReference>
<dbReference type="Proteomes" id="UP000307087">
    <property type="component" value="Unassembled WGS sequence"/>
</dbReference>
<dbReference type="CDD" id="cd02440">
    <property type="entry name" value="AdoMet_MTases"/>
    <property type="match status" value="1"/>
</dbReference>
<dbReference type="InterPro" id="IPR029063">
    <property type="entry name" value="SAM-dependent_MTases_sf"/>
</dbReference>
<comment type="caution">
    <text evidence="2">The sequence shown here is derived from an EMBL/GenBank/DDBJ whole genome shotgun (WGS) entry which is preliminary data.</text>
</comment>
<dbReference type="OrthoDB" id="7062303at2"/>
<keyword evidence="2" id="KW-0808">Transferase</keyword>
<feature type="domain" description="Methyltransferase" evidence="1">
    <location>
        <begin position="54"/>
        <end position="152"/>
    </location>
</feature>
<keyword evidence="3" id="KW-1185">Reference proteome</keyword>
<dbReference type="InterPro" id="IPR041698">
    <property type="entry name" value="Methyltransf_25"/>
</dbReference>
<reference evidence="2 3" key="1">
    <citation type="journal article" date="2009" name="Int. J. Syst. Evol. Microbiol.">
        <title>Nocardioides caeni sp. nov., isolated from wastewater.</title>
        <authorList>
            <person name="Yoon J.H."/>
            <person name="Kang S.J."/>
            <person name="Park S."/>
            <person name="Kim W."/>
            <person name="Oh T.K."/>
        </authorList>
    </citation>
    <scope>NUCLEOTIDE SEQUENCE [LARGE SCALE GENOMIC DNA]</scope>
    <source>
        <strain evidence="2 3">DSM 23134</strain>
    </source>
</reference>
<evidence type="ECO:0000313" key="2">
    <source>
        <dbReference type="EMBL" id="THV14577.1"/>
    </source>
</evidence>
<sequence length="210" mass="22160">MPDASDPLPPTRWALGGARNAGYGDRFAQLLDAGEDIVGEARLADAMVPRGARILDAGSGMGRIGAWLQDRGHHVVAAEPDPVLVTQSRDLWPDLAVLPLEILALTDAALTAADAPTSYDLVVCVGNVLTFVADGTEVAVLTRLRDLLAPGGRILAGFHLVGGPATARAYDPDDFVADVTAAGLRVDHRFGGYDLRPVDDQYAVWLLSRG</sequence>
<proteinExistence type="predicted"/>
<dbReference type="GO" id="GO:0032259">
    <property type="term" value="P:methylation"/>
    <property type="evidence" value="ECO:0007669"/>
    <property type="project" value="UniProtKB-KW"/>
</dbReference>
<dbReference type="Gene3D" id="3.40.50.150">
    <property type="entry name" value="Vaccinia Virus protein VP39"/>
    <property type="match status" value="1"/>
</dbReference>
<dbReference type="AlphaFoldDB" id="A0A4S8NDC4"/>
<keyword evidence="2" id="KW-0489">Methyltransferase</keyword>
<evidence type="ECO:0000259" key="1">
    <source>
        <dbReference type="Pfam" id="PF13649"/>
    </source>
</evidence>
<dbReference type="GO" id="GO:0008168">
    <property type="term" value="F:methyltransferase activity"/>
    <property type="evidence" value="ECO:0007669"/>
    <property type="project" value="UniProtKB-KW"/>
</dbReference>
<protein>
    <submittedName>
        <fullName evidence="2">Class I SAM-dependent methyltransferase</fullName>
    </submittedName>
</protein>
<name>A0A4S8NDC4_9ACTN</name>
<organism evidence="2 3">
    <name type="scientific">Nocardioides caeni</name>
    <dbReference type="NCBI Taxonomy" id="574700"/>
    <lineage>
        <taxon>Bacteria</taxon>
        <taxon>Bacillati</taxon>
        <taxon>Actinomycetota</taxon>
        <taxon>Actinomycetes</taxon>
        <taxon>Propionibacteriales</taxon>
        <taxon>Nocardioidaceae</taxon>
        <taxon>Nocardioides</taxon>
    </lineage>
</organism>
<dbReference type="RefSeq" id="WP_136562340.1">
    <property type="nucleotide sequence ID" value="NZ_BAABLS010000003.1"/>
</dbReference>
<evidence type="ECO:0000313" key="3">
    <source>
        <dbReference type="Proteomes" id="UP000307087"/>
    </source>
</evidence>
<dbReference type="Pfam" id="PF13649">
    <property type="entry name" value="Methyltransf_25"/>
    <property type="match status" value="1"/>
</dbReference>
<gene>
    <name evidence="2" type="ORF">E9934_07855</name>
</gene>